<dbReference type="InterPro" id="IPR029044">
    <property type="entry name" value="Nucleotide-diphossugar_trans"/>
</dbReference>
<dbReference type="InterPro" id="IPR026461">
    <property type="entry name" value="Trfase_2_rSAM/seldom_assoc"/>
</dbReference>
<dbReference type="Proteomes" id="UP000632273">
    <property type="component" value="Unassembled WGS sequence"/>
</dbReference>
<keyword evidence="3" id="KW-0328">Glycosyltransferase</keyword>
<keyword evidence="2" id="KW-1003">Cell membrane</keyword>
<dbReference type="Gene3D" id="3.90.550.10">
    <property type="entry name" value="Spore Coat Polysaccharide Biosynthesis Protein SpsA, Chain A"/>
    <property type="match status" value="1"/>
</dbReference>
<evidence type="ECO:0000256" key="2">
    <source>
        <dbReference type="ARBA" id="ARBA00022475"/>
    </source>
</evidence>
<keyword evidence="8" id="KW-1185">Reference proteome</keyword>
<comment type="caution">
    <text evidence="7">The sequence shown here is derived from an EMBL/GenBank/DDBJ whole genome shotgun (WGS) entry which is preliminary data.</text>
</comment>
<organism evidence="7 8">
    <name type="scientific">Hymenobacter cavernae</name>
    <dbReference type="NCBI Taxonomy" id="2044852"/>
    <lineage>
        <taxon>Bacteria</taxon>
        <taxon>Pseudomonadati</taxon>
        <taxon>Bacteroidota</taxon>
        <taxon>Cytophagia</taxon>
        <taxon>Cytophagales</taxon>
        <taxon>Hymenobacteraceae</taxon>
        <taxon>Hymenobacter</taxon>
    </lineage>
</organism>
<protein>
    <submittedName>
        <fullName evidence="7">Glycosyl hydrolase</fullName>
    </submittedName>
</protein>
<dbReference type="CDD" id="cd02522">
    <property type="entry name" value="GT_2_like_a"/>
    <property type="match status" value="1"/>
</dbReference>
<evidence type="ECO:0000259" key="6">
    <source>
        <dbReference type="Pfam" id="PF00535"/>
    </source>
</evidence>
<proteinExistence type="predicted"/>
<evidence type="ECO:0000256" key="1">
    <source>
        <dbReference type="ARBA" id="ARBA00004236"/>
    </source>
</evidence>
<dbReference type="GO" id="GO:0016787">
    <property type="term" value="F:hydrolase activity"/>
    <property type="evidence" value="ECO:0007669"/>
    <property type="project" value="UniProtKB-KW"/>
</dbReference>
<feature type="domain" description="Glycosyltransferase 2-like" evidence="6">
    <location>
        <begin position="12"/>
        <end position="110"/>
    </location>
</feature>
<evidence type="ECO:0000313" key="7">
    <source>
        <dbReference type="EMBL" id="GGF04919.1"/>
    </source>
</evidence>
<keyword evidence="4" id="KW-0808">Transferase</keyword>
<evidence type="ECO:0000256" key="5">
    <source>
        <dbReference type="ARBA" id="ARBA00023136"/>
    </source>
</evidence>
<keyword evidence="5" id="KW-0472">Membrane</keyword>
<dbReference type="PANTHER" id="PTHR43646:SF2">
    <property type="entry name" value="GLYCOSYLTRANSFERASE 2-LIKE DOMAIN-CONTAINING PROTEIN"/>
    <property type="match status" value="1"/>
</dbReference>
<accession>A0ABQ1TY34</accession>
<evidence type="ECO:0000256" key="4">
    <source>
        <dbReference type="ARBA" id="ARBA00022679"/>
    </source>
</evidence>
<evidence type="ECO:0000313" key="8">
    <source>
        <dbReference type="Proteomes" id="UP000632273"/>
    </source>
</evidence>
<dbReference type="NCBIfam" id="TIGR04283">
    <property type="entry name" value="glyco_like_mftF"/>
    <property type="match status" value="1"/>
</dbReference>
<evidence type="ECO:0000256" key="3">
    <source>
        <dbReference type="ARBA" id="ARBA00022676"/>
    </source>
</evidence>
<dbReference type="Pfam" id="PF00535">
    <property type="entry name" value="Glycos_transf_2"/>
    <property type="match status" value="1"/>
</dbReference>
<comment type="subcellular location">
    <subcellularLocation>
        <location evidence="1">Cell membrane</location>
    </subcellularLocation>
</comment>
<gene>
    <name evidence="7" type="ORF">GCM10011383_15080</name>
</gene>
<dbReference type="PANTHER" id="PTHR43646">
    <property type="entry name" value="GLYCOSYLTRANSFERASE"/>
    <property type="match status" value="1"/>
</dbReference>
<sequence length="241" mass="26597">MTQGSRPNLALSIIIPTFNEADCIGPLVQRLRALCGPDLGLEIVVADGQSTDATVAQAQEAGARVVRCPHKGRAAQLNFGAAAASGAILYFLHADSYPPAGFLPAIRQAVVAGYGSGCYRLAFDHAHWLLQLSAWFTRFDVNLFRFGDQSLFVRREVFEQAGGYSEKLLVLEDQEIIGRLRRRGRFCILPGVVTTSARKYLDNGVIRLQSIFGLICVLYRLGISQPNLVRMYRALIRQDKL</sequence>
<dbReference type="EMBL" id="BMHT01000002">
    <property type="protein sequence ID" value="GGF04919.1"/>
    <property type="molecule type" value="Genomic_DNA"/>
</dbReference>
<name>A0ABQ1TY34_9BACT</name>
<reference evidence="8" key="1">
    <citation type="journal article" date="2019" name="Int. J. Syst. Evol. Microbiol.">
        <title>The Global Catalogue of Microorganisms (GCM) 10K type strain sequencing project: providing services to taxonomists for standard genome sequencing and annotation.</title>
        <authorList>
            <consortium name="The Broad Institute Genomics Platform"/>
            <consortium name="The Broad Institute Genome Sequencing Center for Infectious Disease"/>
            <person name="Wu L."/>
            <person name="Ma J."/>
        </authorList>
    </citation>
    <scope>NUCLEOTIDE SEQUENCE [LARGE SCALE GENOMIC DNA]</scope>
    <source>
        <strain evidence="8">CGMCC 1.15197</strain>
    </source>
</reference>
<dbReference type="SUPFAM" id="SSF53448">
    <property type="entry name" value="Nucleotide-diphospho-sugar transferases"/>
    <property type="match status" value="1"/>
</dbReference>
<dbReference type="RefSeq" id="WP_188812702.1">
    <property type="nucleotide sequence ID" value="NZ_BMHT01000002.1"/>
</dbReference>
<keyword evidence="7" id="KW-0378">Hydrolase</keyword>
<dbReference type="InterPro" id="IPR001173">
    <property type="entry name" value="Glyco_trans_2-like"/>
</dbReference>